<evidence type="ECO:0000313" key="4">
    <source>
        <dbReference type="Proteomes" id="UP000282084"/>
    </source>
</evidence>
<name>A0A495VXF2_9PSEU</name>
<dbReference type="EMBL" id="RBXO01000001">
    <property type="protein sequence ID" value="RKT53874.1"/>
    <property type="molecule type" value="Genomic_DNA"/>
</dbReference>
<dbReference type="PANTHER" id="PTHR30204">
    <property type="entry name" value="REDOX-CYCLING DRUG-SENSING TRANSCRIPTIONAL ACTIVATOR SOXR"/>
    <property type="match status" value="1"/>
</dbReference>
<dbReference type="PROSITE" id="PS50937">
    <property type="entry name" value="HTH_MERR_2"/>
    <property type="match status" value="1"/>
</dbReference>
<dbReference type="GO" id="GO:0003677">
    <property type="term" value="F:DNA binding"/>
    <property type="evidence" value="ECO:0007669"/>
    <property type="project" value="UniProtKB-KW"/>
</dbReference>
<evidence type="ECO:0000259" key="2">
    <source>
        <dbReference type="PROSITE" id="PS50937"/>
    </source>
</evidence>
<dbReference type="Proteomes" id="UP000282084">
    <property type="component" value="Unassembled WGS sequence"/>
</dbReference>
<dbReference type="InterPro" id="IPR000551">
    <property type="entry name" value="MerR-type_HTH_dom"/>
</dbReference>
<dbReference type="AlphaFoldDB" id="A0A495VXF2"/>
<dbReference type="SUPFAM" id="SSF46955">
    <property type="entry name" value="Putative DNA-binding domain"/>
    <property type="match status" value="1"/>
</dbReference>
<sequence>MISRVAPGLLLQPSVSALSGILHTSTSHCMVDGPYTEGEAGVTDVLLKIGELAARAQVSPRTVDYYTSLGLLSPAKRTAGNYRLYHPGDIERIHLVQRLEVQGVPLEEIAVALRSTHVDLGAILDRIDEDLRTLQTAAEAASPEVHGLLAAIATRVHSLISVALQIPPDLPLP</sequence>
<evidence type="ECO:0000313" key="3">
    <source>
        <dbReference type="EMBL" id="RKT53874.1"/>
    </source>
</evidence>
<gene>
    <name evidence="3" type="ORF">C8E97_2460</name>
</gene>
<dbReference type="PRINTS" id="PR00040">
    <property type="entry name" value="HTHMERR"/>
</dbReference>
<feature type="domain" description="HTH merR-type" evidence="2">
    <location>
        <begin position="46"/>
        <end position="115"/>
    </location>
</feature>
<dbReference type="Pfam" id="PF13411">
    <property type="entry name" value="MerR_1"/>
    <property type="match status" value="1"/>
</dbReference>
<dbReference type="Gene3D" id="1.10.1660.10">
    <property type="match status" value="1"/>
</dbReference>
<reference evidence="3 4" key="1">
    <citation type="submission" date="2018-10" db="EMBL/GenBank/DDBJ databases">
        <title>Sequencing the genomes of 1000 actinobacteria strains.</title>
        <authorList>
            <person name="Klenk H.-P."/>
        </authorList>
    </citation>
    <scope>NUCLEOTIDE SEQUENCE [LARGE SCALE GENOMIC DNA]</scope>
    <source>
        <strain evidence="3 4">DSM 43800</strain>
    </source>
</reference>
<dbReference type="PANTHER" id="PTHR30204:SF97">
    <property type="entry name" value="MERR FAMILY REGULATORY PROTEIN"/>
    <property type="match status" value="1"/>
</dbReference>
<dbReference type="SMART" id="SM00422">
    <property type="entry name" value="HTH_MERR"/>
    <property type="match status" value="1"/>
</dbReference>
<evidence type="ECO:0000256" key="1">
    <source>
        <dbReference type="ARBA" id="ARBA00023125"/>
    </source>
</evidence>
<comment type="caution">
    <text evidence="3">The sequence shown here is derived from an EMBL/GenBank/DDBJ whole genome shotgun (WGS) entry which is preliminary data.</text>
</comment>
<dbReference type="InterPro" id="IPR047057">
    <property type="entry name" value="MerR_fam"/>
</dbReference>
<protein>
    <submittedName>
        <fullName evidence="3">DNA-binding transcriptional MerR regulator</fullName>
    </submittedName>
</protein>
<keyword evidence="1 3" id="KW-0238">DNA-binding</keyword>
<organism evidence="3 4">
    <name type="scientific">Saccharothrix australiensis</name>
    <dbReference type="NCBI Taxonomy" id="2072"/>
    <lineage>
        <taxon>Bacteria</taxon>
        <taxon>Bacillati</taxon>
        <taxon>Actinomycetota</taxon>
        <taxon>Actinomycetes</taxon>
        <taxon>Pseudonocardiales</taxon>
        <taxon>Pseudonocardiaceae</taxon>
        <taxon>Saccharothrix</taxon>
    </lineage>
</organism>
<dbReference type="InterPro" id="IPR009061">
    <property type="entry name" value="DNA-bd_dom_put_sf"/>
</dbReference>
<proteinExistence type="predicted"/>
<dbReference type="GO" id="GO:0003700">
    <property type="term" value="F:DNA-binding transcription factor activity"/>
    <property type="evidence" value="ECO:0007669"/>
    <property type="project" value="InterPro"/>
</dbReference>
<accession>A0A495VXF2</accession>
<keyword evidence="4" id="KW-1185">Reference proteome</keyword>
<dbReference type="CDD" id="cd00592">
    <property type="entry name" value="HTH_MerR-like"/>
    <property type="match status" value="1"/>
</dbReference>